<feature type="region of interest" description="Disordered" evidence="6">
    <location>
        <begin position="315"/>
        <end position="334"/>
    </location>
</feature>
<keyword evidence="8" id="KW-0496">Mitochondrion</keyword>
<evidence type="ECO:0000313" key="7">
    <source>
        <dbReference type="EMBL" id="CEO96888.1"/>
    </source>
</evidence>
<evidence type="ECO:0000256" key="4">
    <source>
        <dbReference type="ARBA" id="ARBA00023212"/>
    </source>
</evidence>
<dbReference type="CDD" id="cd22963">
    <property type="entry name" value="DD_CrRSP4-like"/>
    <property type="match status" value="1"/>
</dbReference>
<feature type="compositionally biased region" description="Basic and acidic residues" evidence="6">
    <location>
        <begin position="435"/>
        <end position="446"/>
    </location>
</feature>
<sequence>MATSFEAAKSFLQKASPTGVSVYDHLSDLILKILREAPPDAVADLETLSARVKAERLHPERLHEGRPADPDKGLKDAIAGANVATLSLFPAPSPDDAEPAESIANDVVSDATLLRCAGVGSGDEATFRLGLQIAQLETTLVAQGAVKIRWFGTITGVKGDYTVVEVKLGEPGDAPEGLEAARGEAPGQGANEYAYWVLPTLTGTWARLPDVLPEQIRVSRSKKRLLTGDLNASVGGAPHFRWPEASYLRAMIARIATATLIAPAGFYEDKGADEGGVVPAEAWDAPKAAVLATADGWVHERAALLKQGRVVPWVPPEADPDADPPAEQAPAEDVEEAIPALRSLSEDTTDVAASAWSFRVSPGAHPVVTAMSLTWPGAVTVAKGKSFVSVYVGDGVRQTATAYAPVLPSAFQAEFKDDEEEPKLKEQEDPLPPPAEEKPTAEETPA</sequence>
<evidence type="ECO:0000256" key="6">
    <source>
        <dbReference type="SAM" id="MobiDB-lite"/>
    </source>
</evidence>
<proteinExistence type="predicted"/>
<dbReference type="OMA" id="CVYFGNG"/>
<geneLocation type="mitochondrion" evidence="8"/>
<organism evidence="7 9">
    <name type="scientific">Plasmodiophora brassicae</name>
    <name type="common">Clubroot disease agent</name>
    <dbReference type="NCBI Taxonomy" id="37360"/>
    <lineage>
        <taxon>Eukaryota</taxon>
        <taxon>Sar</taxon>
        <taxon>Rhizaria</taxon>
        <taxon>Endomyxa</taxon>
        <taxon>Phytomyxea</taxon>
        <taxon>Plasmodiophorida</taxon>
        <taxon>Plasmodiophoridae</taxon>
        <taxon>Plasmodiophora</taxon>
    </lineage>
</organism>
<evidence type="ECO:0000256" key="2">
    <source>
        <dbReference type="ARBA" id="ARBA00022490"/>
    </source>
</evidence>
<dbReference type="Proteomes" id="UP000039324">
    <property type="component" value="Unassembled WGS sequence"/>
</dbReference>
<dbReference type="EMBL" id="CDSF01000077">
    <property type="protein sequence ID" value="CEO96888.1"/>
    <property type="molecule type" value="Genomic_DNA"/>
</dbReference>
<dbReference type="EMBL" id="OVEO01000019">
    <property type="protein sequence ID" value="SPR01846.1"/>
    <property type="molecule type" value="Genomic_DNA"/>
</dbReference>
<dbReference type="PANTHER" id="PTHR13159:SF0">
    <property type="entry name" value="RADIAL SPOKE HEAD 6 HOMOLOG A"/>
    <property type="match status" value="1"/>
</dbReference>
<evidence type="ECO:0000313" key="10">
    <source>
        <dbReference type="Proteomes" id="UP000290189"/>
    </source>
</evidence>
<name>A0A0G4INJ9_PLABS</name>
<evidence type="ECO:0008006" key="11">
    <source>
        <dbReference type="Google" id="ProtNLM"/>
    </source>
</evidence>
<reference evidence="8 10" key="2">
    <citation type="submission" date="2018-03" db="EMBL/GenBank/DDBJ databases">
        <authorList>
            <person name="Fogelqvist J."/>
        </authorList>
    </citation>
    <scope>NUCLEOTIDE SEQUENCE [LARGE SCALE GENOMIC DNA]</scope>
</reference>
<dbReference type="GO" id="GO:0060294">
    <property type="term" value="P:cilium movement involved in cell motility"/>
    <property type="evidence" value="ECO:0007669"/>
    <property type="project" value="InterPro"/>
</dbReference>
<gene>
    <name evidence="7" type="ORF">PBRA_005492</name>
    <name evidence="8" type="ORF">PLBR_LOCUS9061</name>
</gene>
<evidence type="ECO:0000256" key="5">
    <source>
        <dbReference type="ARBA" id="ARBA00023273"/>
    </source>
</evidence>
<keyword evidence="3" id="KW-0969">Cilium</keyword>
<keyword evidence="9" id="KW-1185">Reference proteome</keyword>
<accession>A0A0G4INJ9</accession>
<comment type="subcellular location">
    <subcellularLocation>
        <location evidence="1">Cytoplasm</location>
        <location evidence="1">Cytoskeleton</location>
        <location evidence="1">Cilium axoneme</location>
    </subcellularLocation>
</comment>
<keyword evidence="5" id="KW-0966">Cell projection</keyword>
<dbReference type="GO" id="GO:0035082">
    <property type="term" value="P:axoneme assembly"/>
    <property type="evidence" value="ECO:0007669"/>
    <property type="project" value="TreeGrafter"/>
</dbReference>
<protein>
    <recommendedName>
        <fullName evidence="11">Radial spokehead-like protein</fullName>
    </recommendedName>
</protein>
<evidence type="ECO:0000256" key="3">
    <source>
        <dbReference type="ARBA" id="ARBA00023069"/>
    </source>
</evidence>
<dbReference type="PANTHER" id="PTHR13159">
    <property type="entry name" value="RADIAL SPOKEHEAD-RELATED"/>
    <property type="match status" value="1"/>
</dbReference>
<dbReference type="STRING" id="37360.A0A0G4INJ9"/>
<evidence type="ECO:0000256" key="1">
    <source>
        <dbReference type="ARBA" id="ARBA00004430"/>
    </source>
</evidence>
<evidence type="ECO:0000313" key="9">
    <source>
        <dbReference type="Proteomes" id="UP000039324"/>
    </source>
</evidence>
<keyword evidence="2" id="KW-0963">Cytoplasm</keyword>
<dbReference type="Proteomes" id="UP000290189">
    <property type="component" value="Unassembled WGS sequence"/>
</dbReference>
<feature type="region of interest" description="Disordered" evidence="6">
    <location>
        <begin position="415"/>
        <end position="446"/>
    </location>
</feature>
<dbReference type="Pfam" id="PF04712">
    <property type="entry name" value="Radial_spoke"/>
    <property type="match status" value="2"/>
</dbReference>
<keyword evidence="4" id="KW-0206">Cytoskeleton</keyword>
<feature type="compositionally biased region" description="Acidic residues" evidence="6">
    <location>
        <begin position="318"/>
        <end position="334"/>
    </location>
</feature>
<reference evidence="7 9" key="1">
    <citation type="submission" date="2015-02" db="EMBL/GenBank/DDBJ databases">
        <authorList>
            <person name="Chooi Y.-H."/>
        </authorList>
    </citation>
    <scope>NUCLEOTIDE SEQUENCE [LARGE SCALE GENOMIC DNA]</scope>
    <source>
        <strain evidence="7">E3</strain>
    </source>
</reference>
<dbReference type="OrthoDB" id="272202at2759"/>
<dbReference type="InterPro" id="IPR006802">
    <property type="entry name" value="Radial_spoke"/>
</dbReference>
<dbReference type="AlphaFoldDB" id="A0A0G4INJ9"/>
<evidence type="ECO:0000313" key="8">
    <source>
        <dbReference type="EMBL" id="SPR01846.1"/>
    </source>
</evidence>
<dbReference type="GO" id="GO:0001534">
    <property type="term" value="C:radial spoke"/>
    <property type="evidence" value="ECO:0007669"/>
    <property type="project" value="InterPro"/>
</dbReference>